<reference evidence="2" key="1">
    <citation type="journal article" date="2013" name="Nat. Biotechnol.">
        <title>Draft genome sequence of chickpea (Cicer arietinum) provides a resource for trait improvement.</title>
        <authorList>
            <person name="Varshney R.K."/>
            <person name="Song C."/>
            <person name="Saxena R.K."/>
            <person name="Azam S."/>
            <person name="Yu S."/>
            <person name="Sharpe A.G."/>
            <person name="Cannon S."/>
            <person name="Baek J."/>
            <person name="Rosen B.D."/>
            <person name="Tar'an B."/>
            <person name="Millan T."/>
            <person name="Zhang X."/>
            <person name="Ramsay L.D."/>
            <person name="Iwata A."/>
            <person name="Wang Y."/>
            <person name="Nelson W."/>
            <person name="Farmer A.D."/>
            <person name="Gaur P.M."/>
            <person name="Soderlund C."/>
            <person name="Penmetsa R.V."/>
            <person name="Xu C."/>
            <person name="Bharti A.K."/>
            <person name="He W."/>
            <person name="Winter P."/>
            <person name="Zhao S."/>
            <person name="Hane J.K."/>
            <person name="Carrasquilla-Garcia N."/>
            <person name="Condie J.A."/>
            <person name="Upadhyaya H.D."/>
            <person name="Luo M.C."/>
            <person name="Thudi M."/>
            <person name="Gowda C.L."/>
            <person name="Singh N.P."/>
            <person name="Lichtenzveig J."/>
            <person name="Gali K.K."/>
            <person name="Rubio J."/>
            <person name="Nadarajan N."/>
            <person name="Dolezel J."/>
            <person name="Bansal K.C."/>
            <person name="Xu X."/>
            <person name="Edwards D."/>
            <person name="Zhang G."/>
            <person name="Kahl G."/>
            <person name="Gil J."/>
            <person name="Singh K.B."/>
            <person name="Datta S.K."/>
            <person name="Jackson S.A."/>
            <person name="Wang J."/>
            <person name="Cook D.R."/>
        </authorList>
    </citation>
    <scope>NUCLEOTIDE SEQUENCE [LARGE SCALE GENOMIC DNA]</scope>
    <source>
        <strain evidence="2">cv. CDC Frontier</strain>
    </source>
</reference>
<dbReference type="RefSeq" id="XP_004504701.1">
    <property type="nucleotide sequence ID" value="XM_004504644.3"/>
</dbReference>
<dbReference type="OrthoDB" id="1429381at2759"/>
<protein>
    <submittedName>
        <fullName evidence="3">Uncharacterized protein LOC101495357</fullName>
    </submittedName>
</protein>
<keyword evidence="2" id="KW-1185">Reference proteome</keyword>
<feature type="region of interest" description="Disordered" evidence="1">
    <location>
        <begin position="44"/>
        <end position="63"/>
    </location>
</feature>
<evidence type="ECO:0000313" key="2">
    <source>
        <dbReference type="Proteomes" id="UP000087171"/>
    </source>
</evidence>
<evidence type="ECO:0000313" key="3">
    <source>
        <dbReference type="RefSeq" id="XP_004504701.1"/>
    </source>
</evidence>
<evidence type="ECO:0000256" key="1">
    <source>
        <dbReference type="SAM" id="MobiDB-lite"/>
    </source>
</evidence>
<organism evidence="2 3">
    <name type="scientific">Cicer arietinum</name>
    <name type="common">Chickpea</name>
    <name type="synonym">Garbanzo</name>
    <dbReference type="NCBI Taxonomy" id="3827"/>
    <lineage>
        <taxon>Eukaryota</taxon>
        <taxon>Viridiplantae</taxon>
        <taxon>Streptophyta</taxon>
        <taxon>Embryophyta</taxon>
        <taxon>Tracheophyta</taxon>
        <taxon>Spermatophyta</taxon>
        <taxon>Magnoliopsida</taxon>
        <taxon>eudicotyledons</taxon>
        <taxon>Gunneridae</taxon>
        <taxon>Pentapetalae</taxon>
        <taxon>rosids</taxon>
        <taxon>fabids</taxon>
        <taxon>Fabales</taxon>
        <taxon>Fabaceae</taxon>
        <taxon>Papilionoideae</taxon>
        <taxon>50 kb inversion clade</taxon>
        <taxon>NPAAA clade</taxon>
        <taxon>Hologalegina</taxon>
        <taxon>IRL clade</taxon>
        <taxon>Cicereae</taxon>
        <taxon>Cicer</taxon>
    </lineage>
</organism>
<feature type="compositionally biased region" description="Polar residues" evidence="1">
    <location>
        <begin position="49"/>
        <end position="63"/>
    </location>
</feature>
<name>A0A1S2YHN6_CICAR</name>
<dbReference type="Proteomes" id="UP000087171">
    <property type="component" value="Chromosome Ca6"/>
</dbReference>
<dbReference type="AlphaFoldDB" id="A0A1S2YHN6"/>
<gene>
    <name evidence="3" type="primary">LOC101495357</name>
</gene>
<reference evidence="3" key="2">
    <citation type="submission" date="2025-08" db="UniProtKB">
        <authorList>
            <consortium name="RefSeq"/>
        </authorList>
    </citation>
    <scope>IDENTIFICATION</scope>
    <source>
        <tissue evidence="3">Etiolated seedlings</tissue>
    </source>
</reference>
<dbReference type="PaxDb" id="3827-XP_004504701.1"/>
<sequence>MAGLLRNVLGLNYGGNNGTVDAFNNKLGTQDYDEAEFNTGAEIKKGSYPTHSNNGTKKAFNNSWGGTQKFGKAKFNTGAKIGN</sequence>
<proteinExistence type="predicted"/>
<accession>A0A1S2YHN6</accession>